<keyword evidence="1 3" id="KW-0820">tRNA-binding</keyword>
<dbReference type="Gene3D" id="1.20.1050.130">
    <property type="match status" value="1"/>
</dbReference>
<dbReference type="EMBL" id="JASJQH010000982">
    <property type="protein sequence ID" value="KAK9762369.1"/>
    <property type="molecule type" value="Genomic_DNA"/>
</dbReference>
<dbReference type="SUPFAM" id="SSF50249">
    <property type="entry name" value="Nucleic acid-binding proteins"/>
    <property type="match status" value="1"/>
</dbReference>
<dbReference type="PANTHER" id="PTHR11586:SF33">
    <property type="entry name" value="AMINOACYL TRNA SYNTHASE COMPLEX-INTERACTING MULTIFUNCTIONAL PROTEIN 1"/>
    <property type="match status" value="1"/>
</dbReference>
<evidence type="ECO:0000256" key="3">
    <source>
        <dbReference type="PROSITE-ProRule" id="PRU00209"/>
    </source>
</evidence>
<dbReference type="SUPFAM" id="SSF47616">
    <property type="entry name" value="GST C-terminal domain-like"/>
    <property type="match status" value="1"/>
</dbReference>
<dbReference type="PANTHER" id="PTHR11586">
    <property type="entry name" value="TRNA-AMINOACYLATION COFACTOR ARC1 FAMILY MEMBER"/>
    <property type="match status" value="1"/>
</dbReference>
<proteinExistence type="predicted"/>
<dbReference type="InterPro" id="IPR010987">
    <property type="entry name" value="Glutathione-S-Trfase_C-like"/>
</dbReference>
<dbReference type="Gene3D" id="2.40.50.140">
    <property type="entry name" value="Nucleic acid-binding proteins"/>
    <property type="match status" value="1"/>
</dbReference>
<dbReference type="Pfam" id="PF21972">
    <property type="entry name" value="Arc1p_N_like"/>
    <property type="match status" value="1"/>
</dbReference>
<dbReference type="InterPro" id="IPR051270">
    <property type="entry name" value="Tyrosine-tRNA_ligase_regulator"/>
</dbReference>
<feature type="domain" description="TRNA-binding" evidence="6">
    <location>
        <begin position="199"/>
        <end position="302"/>
    </location>
</feature>
<feature type="compositionally biased region" description="Basic and acidic residues" evidence="4">
    <location>
        <begin position="164"/>
        <end position="187"/>
    </location>
</feature>
<dbReference type="PROSITE" id="PS50405">
    <property type="entry name" value="GST_CTER"/>
    <property type="match status" value="1"/>
</dbReference>
<dbReference type="CDD" id="cd10289">
    <property type="entry name" value="GST_C_AaRS_like"/>
    <property type="match status" value="1"/>
</dbReference>
<dbReference type="InterPro" id="IPR053836">
    <property type="entry name" value="Arc1-like_N"/>
</dbReference>
<evidence type="ECO:0000313" key="7">
    <source>
        <dbReference type="EMBL" id="KAK9762369.1"/>
    </source>
</evidence>
<evidence type="ECO:0000256" key="4">
    <source>
        <dbReference type="SAM" id="MobiDB-lite"/>
    </source>
</evidence>
<dbReference type="CDD" id="cd02799">
    <property type="entry name" value="tRNA_bind_EMAP-II_like"/>
    <property type="match status" value="1"/>
</dbReference>
<feature type="domain" description="GST C-terminal" evidence="5">
    <location>
        <begin position="29"/>
        <end position="165"/>
    </location>
</feature>
<dbReference type="InterPro" id="IPR002547">
    <property type="entry name" value="tRNA-bd_dom"/>
</dbReference>
<evidence type="ECO:0000259" key="6">
    <source>
        <dbReference type="PROSITE" id="PS50886"/>
    </source>
</evidence>
<dbReference type="PROSITE" id="PS50886">
    <property type="entry name" value="TRBD"/>
    <property type="match status" value="1"/>
</dbReference>
<dbReference type="InterPro" id="IPR036282">
    <property type="entry name" value="Glutathione-S-Trfase_C_sf"/>
</dbReference>
<comment type="caution">
    <text evidence="7">The sequence shown here is derived from an EMBL/GenBank/DDBJ whole genome shotgun (WGS) entry which is preliminary data.</text>
</comment>
<evidence type="ECO:0000256" key="1">
    <source>
        <dbReference type="ARBA" id="ARBA00022555"/>
    </source>
</evidence>
<organism evidence="7 8">
    <name type="scientific">Basidiobolus ranarum</name>
    <dbReference type="NCBI Taxonomy" id="34480"/>
    <lineage>
        <taxon>Eukaryota</taxon>
        <taxon>Fungi</taxon>
        <taxon>Fungi incertae sedis</taxon>
        <taxon>Zoopagomycota</taxon>
        <taxon>Entomophthoromycotina</taxon>
        <taxon>Basidiobolomycetes</taxon>
        <taxon>Basidiobolales</taxon>
        <taxon>Basidiobolaceae</taxon>
        <taxon>Basidiobolus</taxon>
    </lineage>
</organism>
<feature type="region of interest" description="Disordered" evidence="4">
    <location>
        <begin position="162"/>
        <end position="193"/>
    </location>
</feature>
<keyword evidence="2 3" id="KW-0694">RNA-binding</keyword>
<dbReference type="Proteomes" id="UP001479436">
    <property type="component" value="Unassembled WGS sequence"/>
</dbReference>
<dbReference type="Pfam" id="PF01588">
    <property type="entry name" value="tRNA_bind"/>
    <property type="match status" value="1"/>
</dbReference>
<evidence type="ECO:0000256" key="2">
    <source>
        <dbReference type="ARBA" id="ARBA00022884"/>
    </source>
</evidence>
<reference evidence="7 8" key="1">
    <citation type="submission" date="2023-04" db="EMBL/GenBank/DDBJ databases">
        <title>Genome of Basidiobolus ranarum AG-B5.</title>
        <authorList>
            <person name="Stajich J.E."/>
            <person name="Carter-House D."/>
            <person name="Gryganskyi A."/>
        </authorList>
    </citation>
    <scope>NUCLEOTIDE SEQUENCE [LARGE SCALE GENOMIC DNA]</scope>
    <source>
        <strain evidence="7 8">AG-B5</strain>
    </source>
</reference>
<accession>A0ABR2WLI0</accession>
<name>A0ABR2WLI0_9FUNG</name>
<keyword evidence="8" id="KW-1185">Reference proteome</keyword>
<evidence type="ECO:0000313" key="8">
    <source>
        <dbReference type="Proteomes" id="UP001479436"/>
    </source>
</evidence>
<gene>
    <name evidence="7" type="primary">ARC1_3</name>
    <name evidence="7" type="ORF">K7432_011949</name>
</gene>
<sequence>MSKLVVAKADQVTRLVVAHYIPDINIEEADVESSKLDDIVDVNEIVLHLAAKAGHESVGKEASAQAEVKKWLEETVVEANKLNELARKLNEHLLTRTYLVDNYLTLADLVAFARIYPFAVKLPKPAQPGLCNLFRWIDLIQHTTEISKASFDIISINLEAPKTQPKEKKDKEEKKEKKEKKGSDRPKQPKAAAEPLVMAPSLLDLRVGHITKCEKHPDADSLYVETIEVGEAEPRTVVSGLVKYIPIENMQEIDVVLVCNLKPANMRGIKSHAMVLAATSADGNTVELVTPPAGSKPGDRVYFEDFQDGKPEAQLNPKKKIFETLQPGLKTNDSKVAMWTDAEDKPHLMRTEAGVCTVTSVVGASIK</sequence>
<dbReference type="InterPro" id="IPR012340">
    <property type="entry name" value="NA-bd_OB-fold"/>
</dbReference>
<protein>
    <submittedName>
        <fullName evidence="7">G4 quadruplex nucleic acid binding protein</fullName>
    </submittedName>
</protein>
<evidence type="ECO:0000259" key="5">
    <source>
        <dbReference type="PROSITE" id="PS50405"/>
    </source>
</evidence>